<proteinExistence type="predicted"/>
<evidence type="ECO:0000313" key="1">
    <source>
        <dbReference type="Ensembl" id="ENSPSMP00000009248.1"/>
    </source>
</evidence>
<dbReference type="SUPFAM" id="SSF47592">
    <property type="entry name" value="SWIB/MDM2 domain"/>
    <property type="match status" value="1"/>
</dbReference>
<dbReference type="InterPro" id="IPR036885">
    <property type="entry name" value="SWIB_MDM2_dom_sf"/>
</dbReference>
<accession>A0A8C8YYW5</accession>
<name>A0A8C8YYW5_PROSS</name>
<protein>
    <submittedName>
        <fullName evidence="1">Uncharacterized protein</fullName>
    </submittedName>
</protein>
<reference evidence="1" key="2">
    <citation type="submission" date="2025-09" db="UniProtKB">
        <authorList>
            <consortium name="Ensembl"/>
        </authorList>
    </citation>
    <scope>IDENTIFICATION</scope>
</reference>
<reference evidence="1" key="1">
    <citation type="submission" date="2025-08" db="UniProtKB">
        <authorList>
            <consortium name="Ensembl"/>
        </authorList>
    </citation>
    <scope>IDENTIFICATION</scope>
</reference>
<sequence length="109" mass="12618">MANMHYQQFVSTEGTIKSPVNPKPLLLKLFKSFGAKKDIYTMKTSWAIFSFGQYFMTKLLYDAKQQHFVYCSSDLGMKKKKSNDCANVFSLLDLFIKVLHISNYLTLKI</sequence>
<dbReference type="Proteomes" id="UP000694414">
    <property type="component" value="Unplaced"/>
</dbReference>
<dbReference type="AlphaFoldDB" id="A0A8C8YYW5"/>
<organism evidence="1 2">
    <name type="scientific">Prolemur simus</name>
    <name type="common">Greater bamboo lemur</name>
    <name type="synonym">Hapalemur simus</name>
    <dbReference type="NCBI Taxonomy" id="1328070"/>
    <lineage>
        <taxon>Eukaryota</taxon>
        <taxon>Metazoa</taxon>
        <taxon>Chordata</taxon>
        <taxon>Craniata</taxon>
        <taxon>Vertebrata</taxon>
        <taxon>Euteleostomi</taxon>
        <taxon>Mammalia</taxon>
        <taxon>Eutheria</taxon>
        <taxon>Euarchontoglires</taxon>
        <taxon>Primates</taxon>
        <taxon>Strepsirrhini</taxon>
        <taxon>Lemuriformes</taxon>
        <taxon>Lemuridae</taxon>
        <taxon>Prolemur</taxon>
    </lineage>
</organism>
<evidence type="ECO:0000313" key="2">
    <source>
        <dbReference type="Proteomes" id="UP000694414"/>
    </source>
</evidence>
<keyword evidence="2" id="KW-1185">Reference proteome</keyword>
<dbReference type="Gene3D" id="1.10.245.10">
    <property type="entry name" value="SWIB/MDM2 domain"/>
    <property type="match status" value="1"/>
</dbReference>
<dbReference type="Ensembl" id="ENSPSMT00000010849.1">
    <property type="protein sequence ID" value="ENSPSMP00000009248.1"/>
    <property type="gene ID" value="ENSPSMG00000006781.1"/>
</dbReference>